<gene>
    <name evidence="2" type="ORF">BABL1_gene_893</name>
</gene>
<feature type="transmembrane region" description="Helical" evidence="1">
    <location>
        <begin position="12"/>
        <end position="32"/>
    </location>
</feature>
<dbReference type="HOGENOM" id="CLU_2680783_0_0_7"/>
<accession>V6DF70</accession>
<name>V6DF70_9BACT</name>
<dbReference type="Proteomes" id="UP000018769">
    <property type="component" value="Chromosome I"/>
</dbReference>
<dbReference type="EMBL" id="HG793133">
    <property type="protein sequence ID" value="CDK30199.1"/>
    <property type="molecule type" value="Genomic_DNA"/>
</dbReference>
<protein>
    <submittedName>
        <fullName evidence="2">Uncharacterized protein</fullName>
    </submittedName>
</protein>
<dbReference type="AlphaFoldDB" id="V6DF70"/>
<keyword evidence="1" id="KW-1133">Transmembrane helix</keyword>
<keyword evidence="1" id="KW-0472">Membrane</keyword>
<feature type="transmembrane region" description="Helical" evidence="1">
    <location>
        <begin position="52"/>
        <end position="69"/>
    </location>
</feature>
<proteinExistence type="predicted"/>
<dbReference type="RefSeq" id="WP_023791040.1">
    <property type="nucleotide sequence ID" value="NC_023003.1"/>
</dbReference>
<keyword evidence="3" id="KW-1185">Reference proteome</keyword>
<reference evidence="2 3" key="1">
    <citation type="journal article" date="2015" name="Biol. Direct">
        <title>Babela massiliensis, a representative of a widespread bacterial phylum with unusual adaptations to parasitism in amoebae.</title>
        <authorList>
            <person name="Pagnier I."/>
            <person name="Yutin N."/>
            <person name="Croce O."/>
            <person name="Makarova K.S."/>
            <person name="Wolf Y.I."/>
            <person name="Benamar S."/>
            <person name="Raoult D."/>
            <person name="Koonin E.V."/>
            <person name="La Scola B."/>
        </authorList>
    </citation>
    <scope>NUCLEOTIDE SEQUENCE [LARGE SCALE GENOMIC DNA]</scope>
    <source>
        <strain evidence="3">BABL1</strain>
    </source>
</reference>
<evidence type="ECO:0000256" key="1">
    <source>
        <dbReference type="SAM" id="Phobius"/>
    </source>
</evidence>
<organism evidence="2 3">
    <name type="scientific">Candidatus Babela massiliensis</name>
    <dbReference type="NCBI Taxonomy" id="673862"/>
    <lineage>
        <taxon>Bacteria</taxon>
        <taxon>Candidatus Babelota</taxon>
        <taxon>Candidatus Babeliae</taxon>
        <taxon>Candidatus Babeliales</taxon>
        <taxon>Candidatus Babeliaceae</taxon>
        <taxon>Candidatus Babela</taxon>
    </lineage>
</organism>
<sequence length="74" mass="8550">MYKKYFDFINNKALQSFINILAALSLIVWGLILLIDTNNPIIYKADPLLDQIRLLIFVSSVTWIGIKIIKKNLL</sequence>
<dbReference type="STRING" id="673862.BABL1_gene_893"/>
<evidence type="ECO:0000313" key="3">
    <source>
        <dbReference type="Proteomes" id="UP000018769"/>
    </source>
</evidence>
<dbReference type="KEGG" id="dpb:BABL1_gene_893"/>
<evidence type="ECO:0000313" key="2">
    <source>
        <dbReference type="EMBL" id="CDK30199.1"/>
    </source>
</evidence>
<keyword evidence="1" id="KW-0812">Transmembrane</keyword>